<feature type="signal peptide" evidence="4">
    <location>
        <begin position="1"/>
        <end position="34"/>
    </location>
</feature>
<dbReference type="InterPro" id="IPR036937">
    <property type="entry name" value="Adhesion_dom_fimbrial_sf"/>
</dbReference>
<dbReference type="InterPro" id="IPR008966">
    <property type="entry name" value="Adhesion_dom_sf"/>
</dbReference>
<dbReference type="InterPro" id="IPR000259">
    <property type="entry name" value="Adhesion_dom_fimbrial"/>
</dbReference>
<dbReference type="InterPro" id="IPR015243">
    <property type="entry name" value="FimH_man-bd"/>
</dbReference>
<dbReference type="EMBL" id="CAHS01000013">
    <property type="protein sequence ID" value="CCG86519.1"/>
    <property type="molecule type" value="Genomic_DNA"/>
</dbReference>
<dbReference type="STRING" id="1161919.EPIR_1154"/>
<keyword evidence="4" id="KW-0732">Signal</keyword>
<organism evidence="7 8">
    <name type="scientific">Erwinia piriflorinigrans CFBP 5888</name>
    <dbReference type="NCBI Taxonomy" id="1161919"/>
    <lineage>
        <taxon>Bacteria</taxon>
        <taxon>Pseudomonadati</taxon>
        <taxon>Pseudomonadota</taxon>
        <taxon>Gammaproteobacteria</taxon>
        <taxon>Enterobacterales</taxon>
        <taxon>Erwiniaceae</taxon>
        <taxon>Erwinia</taxon>
    </lineage>
</organism>
<evidence type="ECO:0000256" key="3">
    <source>
        <dbReference type="ARBA" id="ARBA00023263"/>
    </source>
</evidence>
<dbReference type="AlphaFoldDB" id="V5Z6D1"/>
<dbReference type="PANTHER" id="PTHR33420:SF14">
    <property type="entry name" value="TYPE 1 FIMBRIN D-MANNOSE SPECIFIC ADHESIN"/>
    <property type="match status" value="1"/>
</dbReference>
<evidence type="ECO:0000259" key="5">
    <source>
        <dbReference type="Pfam" id="PF00419"/>
    </source>
</evidence>
<dbReference type="GO" id="GO:0043709">
    <property type="term" value="P:cell adhesion involved in single-species biofilm formation"/>
    <property type="evidence" value="ECO:0007669"/>
    <property type="project" value="TreeGrafter"/>
</dbReference>
<comment type="similarity">
    <text evidence="2">Belongs to the fimbrial protein family.</text>
</comment>
<dbReference type="InterPro" id="IPR050263">
    <property type="entry name" value="Bact_Fimbrial_Adh_Pro"/>
</dbReference>
<proteinExistence type="inferred from homology"/>
<feature type="chain" id="PRO_5004744704" evidence="4">
    <location>
        <begin position="35"/>
        <end position="313"/>
    </location>
</feature>
<comment type="caution">
    <text evidence="7">The sequence shown here is derived from an EMBL/GenBank/DDBJ whole genome shotgun (WGS) entry which is preliminary data.</text>
</comment>
<feature type="domain" description="Fimbrial-type adhesion" evidence="5">
    <location>
        <begin position="195"/>
        <end position="307"/>
    </location>
</feature>
<dbReference type="Gene3D" id="2.60.40.1090">
    <property type="entry name" value="Fimbrial-type adhesion domain"/>
    <property type="match status" value="2"/>
</dbReference>
<protein>
    <submittedName>
        <fullName evidence="7">Protein fimH</fullName>
    </submittedName>
</protein>
<dbReference type="Pfam" id="PF00419">
    <property type="entry name" value="Fimbrial"/>
    <property type="match status" value="1"/>
</dbReference>
<accession>V5Z6D1</accession>
<evidence type="ECO:0000313" key="7">
    <source>
        <dbReference type="EMBL" id="CCG86519.1"/>
    </source>
</evidence>
<dbReference type="RefSeq" id="WP_023654329.1">
    <property type="nucleotide sequence ID" value="NZ_CAHS01000013.1"/>
</dbReference>
<evidence type="ECO:0000313" key="8">
    <source>
        <dbReference type="Proteomes" id="UP000018217"/>
    </source>
</evidence>
<reference evidence="7 8" key="1">
    <citation type="journal article" date="2013" name="Syst. Appl. Microbiol.">
        <title>Phylogenetic position and virulence apparatus of the pear flower necrosis pathogen Erwinia piriflorinigrans CFBP 5888T as assessed by comparative genomics.</title>
        <authorList>
            <person name="Smits T.H."/>
            <person name="Rezzonico F."/>
            <person name="Lopez M.M."/>
            <person name="Blom J."/>
            <person name="Goesmann A."/>
            <person name="Frey J.E."/>
            <person name="Duffy B."/>
        </authorList>
    </citation>
    <scope>NUCLEOTIDE SEQUENCE [LARGE SCALE GENOMIC DNA]</scope>
    <source>
        <strain evidence="8">CFBP5888</strain>
    </source>
</reference>
<dbReference type="Proteomes" id="UP000018217">
    <property type="component" value="Unassembled WGS sequence"/>
</dbReference>
<dbReference type="GO" id="GO:0009289">
    <property type="term" value="C:pilus"/>
    <property type="evidence" value="ECO:0007669"/>
    <property type="project" value="UniProtKB-SubCell"/>
</dbReference>
<gene>
    <name evidence="7" type="primary">fimH</name>
    <name evidence="7" type="ORF">EPIR_1154</name>
</gene>
<dbReference type="PANTHER" id="PTHR33420">
    <property type="entry name" value="FIMBRIAL SUBUNIT ELFA-RELATED"/>
    <property type="match status" value="1"/>
</dbReference>
<dbReference type="Pfam" id="PF09160">
    <property type="entry name" value="FimH_man-bind"/>
    <property type="match status" value="1"/>
</dbReference>
<evidence type="ECO:0000259" key="6">
    <source>
        <dbReference type="Pfam" id="PF09160"/>
    </source>
</evidence>
<sequence>MKLTRKIKSTLKRKEAVALLASCSLMMFSTGANAFACKTAAGAEIPIGGGSENVYVDLVPSVGIGQNLVVDLSTQIACRNDYPNTHTDYVSLLKGSAYGGALENFKGSINYSGSSYPFPTDSETKNITYKSKTETPWPTKLYLTAIGSAADGVAIKAGTLVAILNMHQTNNYGESNSYIWNIYALNSVVVPTGGCDVSARNVTVTLPDYPATAEVPLTVHCGENLKLSYYLTGATADTANTVFSNTSSSNPAEGIGVQLSNRNGIIASNKNVSLGTVGTNPVSLGLTASYARTTGQVVAGNVQSLIGVTFVYE</sequence>
<evidence type="ECO:0000256" key="1">
    <source>
        <dbReference type="ARBA" id="ARBA00004561"/>
    </source>
</evidence>
<dbReference type="OrthoDB" id="6466816at2"/>
<evidence type="ECO:0000256" key="4">
    <source>
        <dbReference type="SAM" id="SignalP"/>
    </source>
</evidence>
<comment type="subcellular location">
    <subcellularLocation>
        <location evidence="1">Fimbrium</location>
    </subcellularLocation>
</comment>
<keyword evidence="8" id="KW-1185">Reference proteome</keyword>
<feature type="domain" description="FimH mannose-binding" evidence="6">
    <location>
        <begin position="37"/>
        <end position="181"/>
    </location>
</feature>
<dbReference type="CDD" id="cd10466">
    <property type="entry name" value="FimH_man-bind"/>
    <property type="match status" value="1"/>
</dbReference>
<name>V5Z6D1_9GAMM</name>
<evidence type="ECO:0000256" key="2">
    <source>
        <dbReference type="ARBA" id="ARBA00006671"/>
    </source>
</evidence>
<dbReference type="SUPFAM" id="SSF49401">
    <property type="entry name" value="Bacterial adhesins"/>
    <property type="match status" value="2"/>
</dbReference>
<keyword evidence="3" id="KW-0281">Fimbrium</keyword>